<protein>
    <submittedName>
        <fullName evidence="10">Trypsin-like serine protease</fullName>
    </submittedName>
</protein>
<comment type="caution">
    <text evidence="10">The sequence shown here is derived from an EMBL/GenBank/DDBJ whole genome shotgun (WGS) entry which is preliminary data.</text>
</comment>
<dbReference type="AlphaFoldDB" id="A0A6G4XB00"/>
<evidence type="ECO:0000313" key="11">
    <source>
        <dbReference type="Proteomes" id="UP000477722"/>
    </source>
</evidence>
<gene>
    <name evidence="10" type="ORF">G5C65_37055</name>
</gene>
<evidence type="ECO:0000256" key="4">
    <source>
        <dbReference type="ARBA" id="ARBA00022825"/>
    </source>
</evidence>
<evidence type="ECO:0000256" key="8">
    <source>
        <dbReference type="SAM" id="SignalP"/>
    </source>
</evidence>
<dbReference type="PRINTS" id="PR00861">
    <property type="entry name" value="ALYTICPTASE"/>
</dbReference>
<organism evidence="10 11">
    <name type="scientific">Streptomyces boncukensis</name>
    <dbReference type="NCBI Taxonomy" id="2711219"/>
    <lineage>
        <taxon>Bacteria</taxon>
        <taxon>Bacillati</taxon>
        <taxon>Actinomycetota</taxon>
        <taxon>Actinomycetes</taxon>
        <taxon>Kitasatosporales</taxon>
        <taxon>Streptomycetaceae</taxon>
        <taxon>Streptomyces</taxon>
    </lineage>
</organism>
<keyword evidence="11" id="KW-1185">Reference proteome</keyword>
<dbReference type="GO" id="GO:0006508">
    <property type="term" value="P:proteolysis"/>
    <property type="evidence" value="ECO:0007669"/>
    <property type="project" value="UniProtKB-KW"/>
</dbReference>
<reference evidence="10 11" key="1">
    <citation type="submission" date="2020-02" db="EMBL/GenBank/DDBJ databases">
        <title>Whole-genome analyses of novel actinobacteria.</title>
        <authorList>
            <person name="Sahin N."/>
            <person name="Tatar D."/>
        </authorList>
    </citation>
    <scope>NUCLEOTIDE SEQUENCE [LARGE SCALE GENOMIC DNA]</scope>
    <source>
        <strain evidence="10 11">SB3404</strain>
    </source>
</reference>
<feature type="domain" description="Peptidase S1" evidence="9">
    <location>
        <begin position="141"/>
        <end position="205"/>
    </location>
</feature>
<comment type="similarity">
    <text evidence="1">Belongs to the peptidase S1 family.</text>
</comment>
<evidence type="ECO:0000256" key="1">
    <source>
        <dbReference type="ARBA" id="ARBA00007664"/>
    </source>
</evidence>
<feature type="disulfide bond" evidence="6">
    <location>
        <begin position="173"/>
        <end position="200"/>
    </location>
</feature>
<evidence type="ECO:0000313" key="10">
    <source>
        <dbReference type="EMBL" id="NGO73831.1"/>
    </source>
</evidence>
<keyword evidence="8" id="KW-0732">Signal</keyword>
<dbReference type="InterPro" id="IPR009003">
    <property type="entry name" value="Peptidase_S1_PA"/>
</dbReference>
<dbReference type="GO" id="GO:0004252">
    <property type="term" value="F:serine-type endopeptidase activity"/>
    <property type="evidence" value="ECO:0007669"/>
    <property type="project" value="InterPro"/>
</dbReference>
<dbReference type="PIRSF" id="PIRSF001134">
    <property type="entry name" value="Streptogrisin"/>
    <property type="match status" value="1"/>
</dbReference>
<dbReference type="InterPro" id="IPR043504">
    <property type="entry name" value="Peptidase_S1_PA_chymotrypsin"/>
</dbReference>
<feature type="disulfide bond" evidence="6">
    <location>
        <begin position="137"/>
        <end position="147"/>
    </location>
</feature>
<evidence type="ECO:0000256" key="6">
    <source>
        <dbReference type="PIRSR" id="PIRSR001134-2"/>
    </source>
</evidence>
<name>A0A6G4XB00_9ACTN</name>
<proteinExistence type="inferred from homology"/>
<evidence type="ECO:0000256" key="7">
    <source>
        <dbReference type="SAM" id="MobiDB-lite"/>
    </source>
</evidence>
<evidence type="ECO:0000259" key="9">
    <source>
        <dbReference type="Pfam" id="PF00089"/>
    </source>
</evidence>
<evidence type="ECO:0000256" key="5">
    <source>
        <dbReference type="ARBA" id="ARBA00023157"/>
    </source>
</evidence>
<dbReference type="Pfam" id="PF00089">
    <property type="entry name" value="Trypsin"/>
    <property type="match status" value="1"/>
</dbReference>
<keyword evidence="2 10" id="KW-0645">Protease</keyword>
<accession>A0A6G4XB00</accession>
<evidence type="ECO:0000256" key="2">
    <source>
        <dbReference type="ARBA" id="ARBA00022670"/>
    </source>
</evidence>
<keyword evidence="3" id="KW-0378">Hydrolase</keyword>
<dbReference type="InterPro" id="IPR001254">
    <property type="entry name" value="Trypsin_dom"/>
</dbReference>
<dbReference type="SUPFAM" id="SSF50494">
    <property type="entry name" value="Trypsin-like serine proteases"/>
    <property type="match status" value="1"/>
</dbReference>
<keyword evidence="5 6" id="KW-1015">Disulfide bond</keyword>
<feature type="disulfide bond" evidence="6">
    <location>
        <begin position="49"/>
        <end position="69"/>
    </location>
</feature>
<dbReference type="Gene3D" id="2.40.10.10">
    <property type="entry name" value="Trypsin-like serine proteases"/>
    <property type="match status" value="2"/>
</dbReference>
<dbReference type="InterPro" id="IPR001316">
    <property type="entry name" value="Pept_S1A_streptogrisin"/>
</dbReference>
<feature type="chain" id="PRO_5026023553" evidence="8">
    <location>
        <begin position="21"/>
        <end position="223"/>
    </location>
</feature>
<evidence type="ECO:0000256" key="3">
    <source>
        <dbReference type="ARBA" id="ARBA00022801"/>
    </source>
</evidence>
<dbReference type="EMBL" id="JAAKZZ010000928">
    <property type="protein sequence ID" value="NGO73831.1"/>
    <property type="molecule type" value="Genomic_DNA"/>
</dbReference>
<feature type="region of interest" description="Disordered" evidence="7">
    <location>
        <begin position="17"/>
        <end position="37"/>
    </location>
</feature>
<dbReference type="Proteomes" id="UP000477722">
    <property type="component" value="Unassembled WGS sequence"/>
</dbReference>
<keyword evidence="4" id="KW-0720">Serine protease</keyword>
<sequence>MAALVAALSAALALAGPAQASPAPPDAEPEAVIRGGDPIYPQGNGQFRCSAGFNASRGDQGYLITGGSCALGERVWYADPDRTIPIGVSEGSIGPSGYGVIRYTNPDVAHPSEVGLDDGRSITITGAVPPETTMEICRMGSATRMHCGVISAIDQTVNTSQGVFTGLFRSTVCGEPGDSGGPAFAGNKAVGVLFGGSGSCSTGGTTWHSPVMDALWEHGLTIP</sequence>
<feature type="signal peptide" evidence="8">
    <location>
        <begin position="1"/>
        <end position="20"/>
    </location>
</feature>
<dbReference type="CDD" id="cd21112">
    <property type="entry name" value="alphaLP-like"/>
    <property type="match status" value="1"/>
</dbReference>